<sequence>MVQPRSSLQAPYTNEGETDSCAGYGGEESADDAAKVRELTPPANSESFITNSNSKLPSAGVGFDSDQTRSEFTGSAMRKASASRSTGPQPRRWPEKGAVLSVSDDDPAGAPPAGVGGLNSVLFLSVDINRIYSESVNSRSFAICDLRMEVEVGIAIDELWNGK</sequence>
<protein>
    <submittedName>
        <fullName evidence="2">Uncharacterized protein</fullName>
    </submittedName>
</protein>
<gene>
    <name evidence="2" type="ORF">GALMADRAFT_145308</name>
</gene>
<evidence type="ECO:0000313" key="2">
    <source>
        <dbReference type="EMBL" id="KDR69556.1"/>
    </source>
</evidence>
<dbReference type="EMBL" id="KL142401">
    <property type="protein sequence ID" value="KDR69556.1"/>
    <property type="molecule type" value="Genomic_DNA"/>
</dbReference>
<organism evidence="2 3">
    <name type="scientific">Galerina marginata (strain CBS 339.88)</name>
    <dbReference type="NCBI Taxonomy" id="685588"/>
    <lineage>
        <taxon>Eukaryota</taxon>
        <taxon>Fungi</taxon>
        <taxon>Dikarya</taxon>
        <taxon>Basidiomycota</taxon>
        <taxon>Agaricomycotina</taxon>
        <taxon>Agaricomycetes</taxon>
        <taxon>Agaricomycetidae</taxon>
        <taxon>Agaricales</taxon>
        <taxon>Agaricineae</taxon>
        <taxon>Strophariaceae</taxon>
        <taxon>Galerina</taxon>
    </lineage>
</organism>
<dbReference type="HOGENOM" id="CLU_1627165_0_0_1"/>
<proteinExistence type="predicted"/>
<keyword evidence="3" id="KW-1185">Reference proteome</keyword>
<feature type="compositionally biased region" description="Polar residues" evidence="1">
    <location>
        <begin position="1"/>
        <end position="12"/>
    </location>
</feature>
<evidence type="ECO:0000313" key="3">
    <source>
        <dbReference type="Proteomes" id="UP000027222"/>
    </source>
</evidence>
<evidence type="ECO:0000256" key="1">
    <source>
        <dbReference type="SAM" id="MobiDB-lite"/>
    </source>
</evidence>
<reference evidence="3" key="1">
    <citation type="journal article" date="2014" name="Proc. Natl. Acad. Sci. U.S.A.">
        <title>Extensive sampling of basidiomycete genomes demonstrates inadequacy of the white-rot/brown-rot paradigm for wood decay fungi.</title>
        <authorList>
            <person name="Riley R."/>
            <person name="Salamov A.A."/>
            <person name="Brown D.W."/>
            <person name="Nagy L.G."/>
            <person name="Floudas D."/>
            <person name="Held B.W."/>
            <person name="Levasseur A."/>
            <person name="Lombard V."/>
            <person name="Morin E."/>
            <person name="Otillar R."/>
            <person name="Lindquist E.A."/>
            <person name="Sun H."/>
            <person name="LaButti K.M."/>
            <person name="Schmutz J."/>
            <person name="Jabbour D."/>
            <person name="Luo H."/>
            <person name="Baker S.E."/>
            <person name="Pisabarro A.G."/>
            <person name="Walton J.D."/>
            <person name="Blanchette R.A."/>
            <person name="Henrissat B."/>
            <person name="Martin F."/>
            <person name="Cullen D."/>
            <person name="Hibbett D.S."/>
            <person name="Grigoriev I.V."/>
        </authorList>
    </citation>
    <scope>NUCLEOTIDE SEQUENCE [LARGE SCALE GENOMIC DNA]</scope>
    <source>
        <strain evidence="3">CBS 339.88</strain>
    </source>
</reference>
<dbReference type="AlphaFoldDB" id="A0A067SF82"/>
<name>A0A067SF82_GALM3</name>
<dbReference type="Proteomes" id="UP000027222">
    <property type="component" value="Unassembled WGS sequence"/>
</dbReference>
<feature type="compositionally biased region" description="Polar residues" evidence="1">
    <location>
        <begin position="42"/>
        <end position="56"/>
    </location>
</feature>
<feature type="region of interest" description="Disordered" evidence="1">
    <location>
        <begin position="1"/>
        <end position="114"/>
    </location>
</feature>
<accession>A0A067SF82</accession>